<keyword evidence="2" id="KW-1185">Reference proteome</keyword>
<dbReference type="STRING" id="1579979.WM2015_2557"/>
<dbReference type="KEGG" id="wma:WM2015_2557"/>
<dbReference type="Pfam" id="PF01370">
    <property type="entry name" value="Epimerase"/>
    <property type="match status" value="1"/>
</dbReference>
<sequence length="318" mass="34989">MNVFILGGSGFVGGHLARRLAAEGHQVTIATRYPPAARHLQVIPGLKIARVNPYDLDSLTAALEGQDVAINLVGILNERGFGGRGFKRAHVELVEKLIISCEAARVRRLIQMSAINAGLGDSHYLRTRGQAEELVMGAWRDGQLNTTIFRPSVIFGPDDSFINRFAGLLKLSPVLPLARPNARFAPVYVGDVAEAFARAVSDESTHGRIYELCGSELWSLKEMVRWVRDQLGLKRMVVGLPDALGRLQALAFDFVPGKPFSSDNYKSLKHDSVCTDNGLIELGIEPWGLSQLAPSWLGPATRQQRYQAFRRQARRGGH</sequence>
<dbReference type="InterPro" id="IPR001509">
    <property type="entry name" value="Epimerase_deHydtase"/>
</dbReference>
<organism evidence="1 2">
    <name type="scientific">Wenzhouxiangella marina</name>
    <dbReference type="NCBI Taxonomy" id="1579979"/>
    <lineage>
        <taxon>Bacteria</taxon>
        <taxon>Pseudomonadati</taxon>
        <taxon>Pseudomonadota</taxon>
        <taxon>Gammaproteobacteria</taxon>
        <taxon>Chromatiales</taxon>
        <taxon>Wenzhouxiangellaceae</taxon>
        <taxon>Wenzhouxiangella</taxon>
    </lineage>
</organism>
<dbReference type="AlphaFoldDB" id="A0A0K0XZ16"/>
<dbReference type="Gene3D" id="3.40.50.720">
    <property type="entry name" value="NAD(P)-binding Rossmann-like Domain"/>
    <property type="match status" value="1"/>
</dbReference>
<protein>
    <submittedName>
        <fullName evidence="1">Epimerase</fullName>
    </submittedName>
</protein>
<dbReference type="CDD" id="cd05271">
    <property type="entry name" value="NDUFA9_like_SDR_a"/>
    <property type="match status" value="1"/>
</dbReference>
<dbReference type="Proteomes" id="UP000066624">
    <property type="component" value="Chromosome"/>
</dbReference>
<reference evidence="2" key="1">
    <citation type="submission" date="2015-07" db="EMBL/GenBank/DDBJ databases">
        <authorList>
            <person name="Kim K.M."/>
        </authorList>
    </citation>
    <scope>NUCLEOTIDE SEQUENCE [LARGE SCALE GENOMIC DNA]</scope>
    <source>
        <strain evidence="2">KCTC 42284</strain>
    </source>
</reference>
<dbReference type="InterPro" id="IPR051207">
    <property type="entry name" value="ComplexI_NDUFA9_subunit"/>
</dbReference>
<gene>
    <name evidence="1" type="ORF">WM2015_2557</name>
</gene>
<evidence type="ECO:0000313" key="2">
    <source>
        <dbReference type="Proteomes" id="UP000066624"/>
    </source>
</evidence>
<dbReference type="PANTHER" id="PTHR12126">
    <property type="entry name" value="NADH-UBIQUINONE OXIDOREDUCTASE 39 KDA SUBUNIT-RELATED"/>
    <property type="match status" value="1"/>
</dbReference>
<evidence type="ECO:0000313" key="1">
    <source>
        <dbReference type="EMBL" id="AKS42915.1"/>
    </source>
</evidence>
<proteinExistence type="predicted"/>
<dbReference type="PATRIC" id="fig|1579979.3.peg.2612"/>
<dbReference type="PANTHER" id="PTHR12126:SF11">
    <property type="entry name" value="NADH DEHYDROGENASE [UBIQUINONE] 1 ALPHA SUBCOMPLEX SUBUNIT 9, MITOCHONDRIAL"/>
    <property type="match status" value="1"/>
</dbReference>
<dbReference type="EMBL" id="CP012154">
    <property type="protein sequence ID" value="AKS42915.1"/>
    <property type="molecule type" value="Genomic_DNA"/>
</dbReference>
<dbReference type="RefSeq" id="WP_049726438.1">
    <property type="nucleotide sequence ID" value="NZ_CP012154.1"/>
</dbReference>
<dbReference type="OrthoDB" id="9776313at2"/>
<dbReference type="InterPro" id="IPR036291">
    <property type="entry name" value="NAD(P)-bd_dom_sf"/>
</dbReference>
<name>A0A0K0XZ16_9GAMM</name>
<dbReference type="SUPFAM" id="SSF51735">
    <property type="entry name" value="NAD(P)-binding Rossmann-fold domains"/>
    <property type="match status" value="1"/>
</dbReference>
<dbReference type="GO" id="GO:0044877">
    <property type="term" value="F:protein-containing complex binding"/>
    <property type="evidence" value="ECO:0007669"/>
    <property type="project" value="TreeGrafter"/>
</dbReference>
<accession>A0A0K0XZ16</accession>